<dbReference type="InterPro" id="IPR011051">
    <property type="entry name" value="RmlC_Cupin_sf"/>
</dbReference>
<dbReference type="SUPFAM" id="SSF51182">
    <property type="entry name" value="RmlC-like cupins"/>
    <property type="match status" value="1"/>
</dbReference>
<dbReference type="PANTHER" id="PTHR36448">
    <property type="entry name" value="BLR7373 PROTEIN"/>
    <property type="match status" value="1"/>
</dbReference>
<dbReference type="CDD" id="cd02219">
    <property type="entry name" value="cupin_YjlB-like"/>
    <property type="match status" value="1"/>
</dbReference>
<dbReference type="InterPro" id="IPR014500">
    <property type="entry name" value="UCP019307_cupin"/>
</dbReference>
<feature type="compositionally biased region" description="Basic and acidic residues" evidence="1">
    <location>
        <begin position="131"/>
        <end position="143"/>
    </location>
</feature>
<dbReference type="InterPro" id="IPR014710">
    <property type="entry name" value="RmlC-like_jellyroll"/>
</dbReference>
<protein>
    <submittedName>
        <fullName evidence="3">Cupin domain-containing protein</fullName>
    </submittedName>
</protein>
<dbReference type="AlphaFoldDB" id="A0AAU7JG38"/>
<evidence type="ECO:0000313" key="3">
    <source>
        <dbReference type="EMBL" id="XBO38979.1"/>
    </source>
</evidence>
<sequence length="178" mass="18681">MTTGSPEAQRLEPNGGIPNSRLPLLVYREALPPAGDVARAFERIFAANGWGASWRDGIFDYHHFHSTAHEVLGVAAGRVSVQFGGEGGPVVALEAGDAVAIPAGVAHRNRGQSDDLVVVGAYDRSRDWDVRRGDPRERAEADAAIRSVPAPDTDPLHGQAGALPSLWAGVPEAPPGVA</sequence>
<dbReference type="InterPro" id="IPR013096">
    <property type="entry name" value="Cupin_2"/>
</dbReference>
<evidence type="ECO:0000259" key="2">
    <source>
        <dbReference type="Pfam" id="PF07883"/>
    </source>
</evidence>
<evidence type="ECO:0000256" key="1">
    <source>
        <dbReference type="SAM" id="MobiDB-lite"/>
    </source>
</evidence>
<dbReference type="Gene3D" id="2.60.120.10">
    <property type="entry name" value="Jelly Rolls"/>
    <property type="match status" value="1"/>
</dbReference>
<dbReference type="InterPro" id="IPR047121">
    <property type="entry name" value="YjiB-like"/>
</dbReference>
<dbReference type="EMBL" id="CP157484">
    <property type="protein sequence ID" value="XBO38979.1"/>
    <property type="molecule type" value="Genomic_DNA"/>
</dbReference>
<feature type="region of interest" description="Disordered" evidence="1">
    <location>
        <begin position="131"/>
        <end position="178"/>
    </location>
</feature>
<reference evidence="3" key="1">
    <citation type="submission" date="2024-05" db="EMBL/GenBank/DDBJ databases">
        <authorList>
            <person name="Kim S."/>
            <person name="Heo J."/>
            <person name="Choi H."/>
            <person name="Choi Y."/>
            <person name="Kwon S.-W."/>
            <person name="Kim Y."/>
        </authorList>
    </citation>
    <scope>NUCLEOTIDE SEQUENCE</scope>
    <source>
        <strain evidence="3">KACC 23698</strain>
    </source>
</reference>
<dbReference type="RefSeq" id="WP_406855818.1">
    <property type="nucleotide sequence ID" value="NZ_CP157484.1"/>
</dbReference>
<proteinExistence type="predicted"/>
<gene>
    <name evidence="3" type="ORF">ABEG18_25415</name>
</gene>
<dbReference type="PANTHER" id="PTHR36448:SF2">
    <property type="entry name" value="CUPIN TYPE-1 DOMAIN-CONTAINING PROTEIN"/>
    <property type="match status" value="1"/>
</dbReference>
<name>A0AAU7JG38_9HYPH</name>
<feature type="domain" description="Cupin type-2" evidence="2">
    <location>
        <begin position="62"/>
        <end position="115"/>
    </location>
</feature>
<organism evidence="3">
    <name type="scientific">Alsobacter sp. KACC 23698</name>
    <dbReference type="NCBI Taxonomy" id="3149229"/>
    <lineage>
        <taxon>Bacteria</taxon>
        <taxon>Pseudomonadati</taxon>
        <taxon>Pseudomonadota</taxon>
        <taxon>Alphaproteobacteria</taxon>
        <taxon>Hyphomicrobiales</taxon>
        <taxon>Alsobacteraceae</taxon>
        <taxon>Alsobacter</taxon>
    </lineage>
</organism>
<dbReference type="PIRSF" id="PIRSF019307">
    <property type="entry name" value="UCP019307"/>
    <property type="match status" value="1"/>
</dbReference>
<accession>A0AAU7JG38</accession>
<dbReference type="Pfam" id="PF07883">
    <property type="entry name" value="Cupin_2"/>
    <property type="match status" value="1"/>
</dbReference>